<dbReference type="EMBL" id="GL446901">
    <property type="protein sequence ID" value="EFN87117.1"/>
    <property type="molecule type" value="Genomic_DNA"/>
</dbReference>
<dbReference type="InterPro" id="IPR002223">
    <property type="entry name" value="Kunitz_BPTI"/>
</dbReference>
<dbReference type="PROSITE" id="PS00280">
    <property type="entry name" value="BPTI_KUNITZ_1"/>
    <property type="match status" value="1"/>
</dbReference>
<gene>
    <name evidence="6" type="ORF">EAI_06794</name>
</gene>
<evidence type="ECO:0000313" key="7">
    <source>
        <dbReference type="Proteomes" id="UP000008237"/>
    </source>
</evidence>
<dbReference type="CDD" id="cd00109">
    <property type="entry name" value="Kunitz-type"/>
    <property type="match status" value="1"/>
</dbReference>
<dbReference type="SMART" id="SM00131">
    <property type="entry name" value="KU"/>
    <property type="match status" value="1"/>
</dbReference>
<evidence type="ECO:0000313" key="6">
    <source>
        <dbReference type="EMBL" id="EFN87117.1"/>
    </source>
</evidence>
<proteinExistence type="predicted"/>
<evidence type="ECO:0000259" key="5">
    <source>
        <dbReference type="PROSITE" id="PS50279"/>
    </source>
</evidence>
<dbReference type="PROSITE" id="PS51257">
    <property type="entry name" value="PROKAR_LIPOPROTEIN"/>
    <property type="match status" value="1"/>
</dbReference>
<dbReference type="PhylomeDB" id="E2BB26"/>
<dbReference type="FunFam" id="4.10.410.10:FF:000004">
    <property type="entry name" value="Tissue factor pathway inhibitor"/>
    <property type="match status" value="1"/>
</dbReference>
<reference evidence="6 7" key="1">
    <citation type="journal article" date="2010" name="Science">
        <title>Genomic comparison of the ants Camponotus floridanus and Harpegnathos saltator.</title>
        <authorList>
            <person name="Bonasio R."/>
            <person name="Zhang G."/>
            <person name="Ye C."/>
            <person name="Mutti N.S."/>
            <person name="Fang X."/>
            <person name="Qin N."/>
            <person name="Donahue G."/>
            <person name="Yang P."/>
            <person name="Li Q."/>
            <person name="Li C."/>
            <person name="Zhang P."/>
            <person name="Huang Z."/>
            <person name="Berger S.L."/>
            <person name="Reinberg D."/>
            <person name="Wang J."/>
            <person name="Liebig J."/>
        </authorList>
    </citation>
    <scope>NUCLEOTIDE SEQUENCE [LARGE SCALE GENOMIC DNA]</scope>
    <source>
        <strain evidence="6 7">R22 G/1</strain>
    </source>
</reference>
<dbReference type="Pfam" id="PF00014">
    <property type="entry name" value="Kunitz_BPTI"/>
    <property type="match status" value="1"/>
</dbReference>
<dbReference type="PANTHER" id="PTHR10083:SF374">
    <property type="entry name" value="BPTI_KUNITZ INHIBITOR DOMAIN-CONTAINING PROTEIN"/>
    <property type="match status" value="1"/>
</dbReference>
<keyword evidence="3" id="KW-1015">Disulfide bond</keyword>
<keyword evidence="2" id="KW-0722">Serine protease inhibitor</keyword>
<dbReference type="KEGG" id="hst:105180839"/>
<evidence type="ECO:0000256" key="2">
    <source>
        <dbReference type="ARBA" id="ARBA00022900"/>
    </source>
</evidence>
<evidence type="ECO:0000256" key="4">
    <source>
        <dbReference type="SAM" id="SignalP"/>
    </source>
</evidence>
<dbReference type="AlphaFoldDB" id="E2BB26"/>
<dbReference type="InterPro" id="IPR050098">
    <property type="entry name" value="TFPI/VKTCI-like"/>
</dbReference>
<evidence type="ECO:0000256" key="3">
    <source>
        <dbReference type="ARBA" id="ARBA00023157"/>
    </source>
</evidence>
<dbReference type="SUPFAM" id="SSF57362">
    <property type="entry name" value="BPTI-like"/>
    <property type="match status" value="1"/>
</dbReference>
<dbReference type="Gene3D" id="4.10.410.10">
    <property type="entry name" value="Pancreatic trypsin inhibitor Kunitz domain"/>
    <property type="match status" value="1"/>
</dbReference>
<dbReference type="MEROPS" id="I02.964"/>
<dbReference type="InterPro" id="IPR036880">
    <property type="entry name" value="Kunitz_BPTI_sf"/>
</dbReference>
<dbReference type="PANTHER" id="PTHR10083">
    <property type="entry name" value="KUNITZ-TYPE PROTEASE INHIBITOR-RELATED"/>
    <property type="match status" value="1"/>
</dbReference>
<keyword evidence="4" id="KW-0732">Signal</keyword>
<keyword evidence="1" id="KW-0646">Protease inhibitor</keyword>
<dbReference type="PRINTS" id="PR00759">
    <property type="entry name" value="BASICPTASE"/>
</dbReference>
<dbReference type="OMA" id="NANSGRC"/>
<dbReference type="Proteomes" id="UP000008237">
    <property type="component" value="Unassembled WGS sequence"/>
</dbReference>
<evidence type="ECO:0000256" key="1">
    <source>
        <dbReference type="ARBA" id="ARBA00022690"/>
    </source>
</evidence>
<organism evidence="7">
    <name type="scientific">Harpegnathos saltator</name>
    <name type="common">Jerdon's jumping ant</name>
    <dbReference type="NCBI Taxonomy" id="610380"/>
    <lineage>
        <taxon>Eukaryota</taxon>
        <taxon>Metazoa</taxon>
        <taxon>Ecdysozoa</taxon>
        <taxon>Arthropoda</taxon>
        <taxon>Hexapoda</taxon>
        <taxon>Insecta</taxon>
        <taxon>Pterygota</taxon>
        <taxon>Neoptera</taxon>
        <taxon>Endopterygota</taxon>
        <taxon>Hymenoptera</taxon>
        <taxon>Apocrita</taxon>
        <taxon>Aculeata</taxon>
        <taxon>Formicoidea</taxon>
        <taxon>Formicidae</taxon>
        <taxon>Ponerinae</taxon>
        <taxon>Ponerini</taxon>
        <taxon>Harpegnathos</taxon>
    </lineage>
</organism>
<dbReference type="GO" id="GO:0004867">
    <property type="term" value="F:serine-type endopeptidase inhibitor activity"/>
    <property type="evidence" value="ECO:0007669"/>
    <property type="project" value="UniProtKB-KW"/>
</dbReference>
<keyword evidence="7" id="KW-1185">Reference proteome</keyword>
<accession>E2BB26</accession>
<protein>
    <submittedName>
        <fullName evidence="6">WAP, kazal, immunoglobulin, kunitz and NTR domain-containing protein 2</fullName>
    </submittedName>
</protein>
<dbReference type="InterPro" id="IPR020901">
    <property type="entry name" value="Prtase_inh_Kunz-CS"/>
</dbReference>
<dbReference type="GO" id="GO:0005615">
    <property type="term" value="C:extracellular space"/>
    <property type="evidence" value="ECO:0007669"/>
    <property type="project" value="TreeGrafter"/>
</dbReference>
<name>E2BB26_HARSA</name>
<feature type="domain" description="BPTI/Kunitz inhibitor" evidence="5">
    <location>
        <begin position="33"/>
        <end position="83"/>
    </location>
</feature>
<feature type="chain" id="PRO_5003157223" evidence="4">
    <location>
        <begin position="19"/>
        <end position="88"/>
    </location>
</feature>
<feature type="signal peptide" evidence="4">
    <location>
        <begin position="1"/>
        <end position="18"/>
    </location>
</feature>
<dbReference type="PROSITE" id="PS50279">
    <property type="entry name" value="BPTI_KUNITZ_2"/>
    <property type="match status" value="1"/>
</dbReference>
<dbReference type="OrthoDB" id="4473401at2759"/>
<sequence length="88" mass="9819">MNAKTLVVLLAAIACAFAFSETSHDSSVPSAVCREPLVTGPCKAYKPQYGYNNEEKRCVRFIYGGCQGNDNRFKTLEECQKACNFREE</sequence>
<dbReference type="InParanoid" id="E2BB26"/>